<proteinExistence type="predicted"/>
<sequence>MPDDIFTPEEIEKLKKSVEEYGKRIALIENTSFREFMKEKKFTGIPWQQAMIQKLAIFAILDTSIDAKSYDKTYQRKFNNPNLIFFQELKDLISNALNKNKDSARALIKAFLDLNAIEILVIDNLDITSKVLMDEAVLQLREIYKSEDTIPFNELQMNFLKITSDILKKSNELLKLEGRIRSEAENLTNKIKNNYETVKYVIGLILGCFDLLENRLSNNLKNIFPPKKTPWQLY</sequence>
<dbReference type="EMBL" id="BART01008564">
    <property type="protein sequence ID" value="GAG55208.1"/>
    <property type="molecule type" value="Genomic_DNA"/>
</dbReference>
<name>X0Z456_9ZZZZ</name>
<protein>
    <submittedName>
        <fullName evidence="1">Uncharacterized protein</fullName>
    </submittedName>
</protein>
<reference evidence="1" key="1">
    <citation type="journal article" date="2014" name="Front. Microbiol.">
        <title>High frequency of phylogenetically diverse reductive dehalogenase-homologous genes in deep subseafloor sedimentary metagenomes.</title>
        <authorList>
            <person name="Kawai M."/>
            <person name="Futagami T."/>
            <person name="Toyoda A."/>
            <person name="Takaki Y."/>
            <person name="Nishi S."/>
            <person name="Hori S."/>
            <person name="Arai W."/>
            <person name="Tsubouchi T."/>
            <person name="Morono Y."/>
            <person name="Uchiyama I."/>
            <person name="Ito T."/>
            <person name="Fujiyama A."/>
            <person name="Inagaki F."/>
            <person name="Takami H."/>
        </authorList>
    </citation>
    <scope>NUCLEOTIDE SEQUENCE</scope>
    <source>
        <strain evidence="1">Expedition CK06-06</strain>
    </source>
</reference>
<evidence type="ECO:0000313" key="1">
    <source>
        <dbReference type="EMBL" id="GAG55208.1"/>
    </source>
</evidence>
<accession>X0Z456</accession>
<organism evidence="1">
    <name type="scientific">marine sediment metagenome</name>
    <dbReference type="NCBI Taxonomy" id="412755"/>
    <lineage>
        <taxon>unclassified sequences</taxon>
        <taxon>metagenomes</taxon>
        <taxon>ecological metagenomes</taxon>
    </lineage>
</organism>
<gene>
    <name evidence="1" type="ORF">S01H4_19237</name>
</gene>
<dbReference type="AlphaFoldDB" id="X0Z456"/>
<feature type="non-terminal residue" evidence="1">
    <location>
        <position position="234"/>
    </location>
</feature>
<comment type="caution">
    <text evidence="1">The sequence shown here is derived from an EMBL/GenBank/DDBJ whole genome shotgun (WGS) entry which is preliminary data.</text>
</comment>